<dbReference type="RefSeq" id="WP_345426899.1">
    <property type="nucleotide sequence ID" value="NZ_BAABGT010000114.1"/>
</dbReference>
<comment type="caution">
    <text evidence="3">The sequence shown here is derived from an EMBL/GenBank/DDBJ whole genome shotgun (WGS) entry which is preliminary data.</text>
</comment>
<evidence type="ECO:0000256" key="1">
    <source>
        <dbReference type="SAM" id="MobiDB-lite"/>
    </source>
</evidence>
<reference evidence="4" key="1">
    <citation type="journal article" date="2019" name="Int. J. Syst. Evol. Microbiol.">
        <title>The Global Catalogue of Microorganisms (GCM) 10K type strain sequencing project: providing services to taxonomists for standard genome sequencing and annotation.</title>
        <authorList>
            <consortium name="The Broad Institute Genomics Platform"/>
            <consortium name="The Broad Institute Genome Sequencing Center for Infectious Disease"/>
            <person name="Wu L."/>
            <person name="Ma J."/>
        </authorList>
    </citation>
    <scope>NUCLEOTIDE SEQUENCE [LARGE SCALE GENOMIC DNA]</scope>
    <source>
        <strain evidence="4">JCM 17906</strain>
    </source>
</reference>
<dbReference type="Pfam" id="PF13452">
    <property type="entry name" value="FAS1_DH_region"/>
    <property type="match status" value="1"/>
</dbReference>
<dbReference type="Gene3D" id="3.10.129.10">
    <property type="entry name" value="Hotdog Thioesterase"/>
    <property type="match status" value="1"/>
</dbReference>
<keyword evidence="4" id="KW-1185">Reference proteome</keyword>
<proteinExistence type="predicted"/>
<sequence>MTVPADTGPLAEALRGWRPPVVESARRVDPWQSAAFAALLDAPAPTDTLPPLWHWFTLLDHPAQSEIGTDGHPAAAPFLPPISGRRRMFAGGRFEQWEPVYYGSELSARSSVADVNLKNGRSGEMAFVTVRHELSADGRQVAIEEQDIVYRSEPDGTPVRTMARPQGGEPELDGQWRATLPTDPVLLARFSALTYNGHRIHYDRPYVTDVEGYPDLVVHGPLLALLALELPRRFAPERAVERFSYRLVRPALVPATVVSAGIPTDDEVTVAVAAEGATPSLTSSVHLAPTR</sequence>
<evidence type="ECO:0000259" key="2">
    <source>
        <dbReference type="Pfam" id="PF13452"/>
    </source>
</evidence>
<feature type="domain" description="FAS1-like dehydratase" evidence="2">
    <location>
        <begin position="78"/>
        <end position="142"/>
    </location>
</feature>
<dbReference type="Proteomes" id="UP001501598">
    <property type="component" value="Unassembled WGS sequence"/>
</dbReference>
<dbReference type="PANTHER" id="PTHR28152:SF1">
    <property type="entry name" value="HYDROXYACYL-THIOESTER DEHYDRATASE TYPE 2, MITOCHONDRIAL"/>
    <property type="match status" value="1"/>
</dbReference>
<organism evidence="3 4">
    <name type="scientific">Pseudonocardia xishanensis</name>
    <dbReference type="NCBI Taxonomy" id="630995"/>
    <lineage>
        <taxon>Bacteria</taxon>
        <taxon>Bacillati</taxon>
        <taxon>Actinomycetota</taxon>
        <taxon>Actinomycetes</taxon>
        <taxon>Pseudonocardiales</taxon>
        <taxon>Pseudonocardiaceae</taxon>
        <taxon>Pseudonocardia</taxon>
    </lineage>
</organism>
<protein>
    <recommendedName>
        <fullName evidence="2">FAS1-like dehydratase domain-containing protein</fullName>
    </recommendedName>
</protein>
<evidence type="ECO:0000313" key="3">
    <source>
        <dbReference type="EMBL" id="GAA4558622.1"/>
    </source>
</evidence>
<feature type="region of interest" description="Disordered" evidence="1">
    <location>
        <begin position="153"/>
        <end position="175"/>
    </location>
</feature>
<dbReference type="SUPFAM" id="SSF54637">
    <property type="entry name" value="Thioesterase/thiol ester dehydrase-isomerase"/>
    <property type="match status" value="2"/>
</dbReference>
<name>A0ABP8S1Y0_9PSEU</name>
<dbReference type="InterPro" id="IPR039569">
    <property type="entry name" value="FAS1-like_DH_region"/>
</dbReference>
<dbReference type="InterPro" id="IPR052741">
    <property type="entry name" value="Mitochondrial_HTD2"/>
</dbReference>
<gene>
    <name evidence="3" type="ORF">GCM10023175_65110</name>
</gene>
<evidence type="ECO:0000313" key="4">
    <source>
        <dbReference type="Proteomes" id="UP001501598"/>
    </source>
</evidence>
<dbReference type="EMBL" id="BAABGT010000114">
    <property type="protein sequence ID" value="GAA4558622.1"/>
    <property type="molecule type" value="Genomic_DNA"/>
</dbReference>
<dbReference type="PANTHER" id="PTHR28152">
    <property type="entry name" value="HYDROXYACYL-THIOESTER DEHYDRATASE TYPE 2, MITOCHONDRIAL"/>
    <property type="match status" value="1"/>
</dbReference>
<dbReference type="InterPro" id="IPR029069">
    <property type="entry name" value="HotDog_dom_sf"/>
</dbReference>
<accession>A0ABP8S1Y0</accession>